<dbReference type="AlphaFoldDB" id="A8MK62"/>
<evidence type="ECO:0000313" key="2">
    <source>
        <dbReference type="EMBL" id="ABW20194.1"/>
    </source>
</evidence>
<dbReference type="KEGG" id="aoe:Clos_2663"/>
<accession>A8MK62</accession>
<dbReference type="HOGENOM" id="CLU_586140_0_0_9"/>
<keyword evidence="1" id="KW-1133">Transmembrane helix</keyword>
<dbReference type="RefSeq" id="WP_012160501.1">
    <property type="nucleotide sequence ID" value="NC_009922.1"/>
</dbReference>
<proteinExistence type="predicted"/>
<evidence type="ECO:0000256" key="1">
    <source>
        <dbReference type="SAM" id="Phobius"/>
    </source>
</evidence>
<keyword evidence="3" id="KW-1185">Reference proteome</keyword>
<organism evidence="2 3">
    <name type="scientific">Alkaliphilus oremlandii (strain OhILAs)</name>
    <name type="common">Clostridium oremlandii (strain OhILAs)</name>
    <dbReference type="NCBI Taxonomy" id="350688"/>
    <lineage>
        <taxon>Bacteria</taxon>
        <taxon>Bacillati</taxon>
        <taxon>Bacillota</taxon>
        <taxon>Clostridia</taxon>
        <taxon>Peptostreptococcales</taxon>
        <taxon>Natronincolaceae</taxon>
        <taxon>Alkaliphilus</taxon>
    </lineage>
</organism>
<keyword evidence="1" id="KW-0472">Membrane</keyword>
<sequence>MNVSYLSKYTVVQIFKSNEFQKVYIATDNNTNQAVVINHIFSGEGSPTLSLIESLYENPLNNVLHFEPVEDGVVLVTKVEEGLSLNDYLEEALPSFTKRVHLIHQYLEGIQKYDFLPNPIKSILADPSQIILSKDRIYFDELIIFDENTANAVGFQPTMDHIISVLKDLTKLQNIDYDELPLFIHTIGFLDEIQKNKHTYTSIHQLLGDFEKIDLGDSSSIDDTENIFHAQQGAFGAQQGLSYLEPTSLVGKKVSAIDEDIIRMADKSNKRSFTVAIGTAGAITVAVAGMLMFKSILPIENNISADQKMPPHEIASVQNVAGEEKEVTSSKEVGAADLGGDAIGPNKNITYVSEHIQQNHVPTKYGDFSLVISGDDVGPHTVSIHEESIHKEGSQFILWVKADSSEAFKVTVKGYVNNVSTFNKTVTHQPLFTNGWELIQIPFNTDVDGDLEVIFDDVTGTLWIGKIAIDTLK</sequence>
<dbReference type="OrthoDB" id="1949232at2"/>
<feature type="transmembrane region" description="Helical" evidence="1">
    <location>
        <begin position="273"/>
        <end position="293"/>
    </location>
</feature>
<dbReference type="EMBL" id="CP000853">
    <property type="protein sequence ID" value="ABW20194.1"/>
    <property type="molecule type" value="Genomic_DNA"/>
</dbReference>
<evidence type="ECO:0000313" key="3">
    <source>
        <dbReference type="Proteomes" id="UP000000269"/>
    </source>
</evidence>
<name>A8MK62_ALKOO</name>
<protein>
    <submittedName>
        <fullName evidence="2">Uncharacterized protein</fullName>
    </submittedName>
</protein>
<reference evidence="3" key="1">
    <citation type="submission" date="2007-10" db="EMBL/GenBank/DDBJ databases">
        <title>Complete genome of Alkaliphilus oremlandii OhILAs.</title>
        <authorList>
            <person name="Copeland A."/>
            <person name="Lucas S."/>
            <person name="Lapidus A."/>
            <person name="Barry K."/>
            <person name="Detter J.C."/>
            <person name="Glavina del Rio T."/>
            <person name="Hammon N."/>
            <person name="Israni S."/>
            <person name="Dalin E."/>
            <person name="Tice H."/>
            <person name="Pitluck S."/>
            <person name="Chain P."/>
            <person name="Malfatti S."/>
            <person name="Shin M."/>
            <person name="Vergez L."/>
            <person name="Schmutz J."/>
            <person name="Larimer F."/>
            <person name="Land M."/>
            <person name="Hauser L."/>
            <person name="Kyrpides N."/>
            <person name="Mikhailova N."/>
            <person name="Stolz J.F."/>
            <person name="Dawson A."/>
            <person name="Fisher E."/>
            <person name="Crable B."/>
            <person name="Perera E."/>
            <person name="Lisak J."/>
            <person name="Ranganathan M."/>
            <person name="Basu P."/>
            <person name="Richardson P."/>
        </authorList>
    </citation>
    <scope>NUCLEOTIDE SEQUENCE [LARGE SCALE GENOMIC DNA]</scope>
    <source>
        <strain evidence="3">OhILAs</strain>
    </source>
</reference>
<dbReference type="Proteomes" id="UP000000269">
    <property type="component" value="Chromosome"/>
</dbReference>
<gene>
    <name evidence="2" type="ordered locus">Clos_2663</name>
</gene>
<keyword evidence="1" id="KW-0812">Transmembrane</keyword>